<evidence type="ECO:0000313" key="1">
    <source>
        <dbReference type="EMBL" id="KAF0553865.1"/>
    </source>
</evidence>
<sequence length="120" mass="13799">MDQKNSSTFQYESEVTFNNILEYNFTSIEFSLPLRSFEYFISNLEYSTSPSYVSDSISTRPLESSSIHNFEYIASSPNLEYSTSLIYASKYSSSQNSEQSNFEDSTVIYDTFDYSDSSNI</sequence>
<gene>
    <name evidence="1" type="ORF">F8M41_019922</name>
</gene>
<organism evidence="1 2">
    <name type="scientific">Gigaspora margarita</name>
    <dbReference type="NCBI Taxonomy" id="4874"/>
    <lineage>
        <taxon>Eukaryota</taxon>
        <taxon>Fungi</taxon>
        <taxon>Fungi incertae sedis</taxon>
        <taxon>Mucoromycota</taxon>
        <taxon>Glomeromycotina</taxon>
        <taxon>Glomeromycetes</taxon>
        <taxon>Diversisporales</taxon>
        <taxon>Gigasporaceae</taxon>
        <taxon>Gigaspora</taxon>
    </lineage>
</organism>
<comment type="caution">
    <text evidence="1">The sequence shown here is derived from an EMBL/GenBank/DDBJ whole genome shotgun (WGS) entry which is preliminary data.</text>
</comment>
<reference evidence="1 2" key="1">
    <citation type="journal article" date="2019" name="Environ. Microbiol.">
        <title>At the nexus of three kingdoms: the genome of the mycorrhizal fungus Gigaspora margarita provides insights into plant, endobacterial and fungal interactions.</title>
        <authorList>
            <person name="Venice F."/>
            <person name="Ghignone S."/>
            <person name="Salvioli di Fossalunga A."/>
            <person name="Amselem J."/>
            <person name="Novero M."/>
            <person name="Xianan X."/>
            <person name="Sedzielewska Toro K."/>
            <person name="Morin E."/>
            <person name="Lipzen A."/>
            <person name="Grigoriev I.V."/>
            <person name="Henrissat B."/>
            <person name="Martin F.M."/>
            <person name="Bonfante P."/>
        </authorList>
    </citation>
    <scope>NUCLEOTIDE SEQUENCE [LARGE SCALE GENOMIC DNA]</scope>
    <source>
        <strain evidence="1 2">BEG34</strain>
    </source>
</reference>
<evidence type="ECO:0000313" key="2">
    <source>
        <dbReference type="Proteomes" id="UP000439903"/>
    </source>
</evidence>
<dbReference type="AlphaFoldDB" id="A0A8H4B207"/>
<proteinExistence type="predicted"/>
<name>A0A8H4B207_GIGMA</name>
<keyword evidence="2" id="KW-1185">Reference proteome</keyword>
<dbReference type="Proteomes" id="UP000439903">
    <property type="component" value="Unassembled WGS sequence"/>
</dbReference>
<accession>A0A8H4B207</accession>
<protein>
    <submittedName>
        <fullName evidence="1">Uncharacterized protein</fullName>
    </submittedName>
</protein>
<dbReference type="EMBL" id="WTPW01000054">
    <property type="protein sequence ID" value="KAF0553865.1"/>
    <property type="molecule type" value="Genomic_DNA"/>
</dbReference>